<dbReference type="PROSITE" id="PS01124">
    <property type="entry name" value="HTH_ARAC_FAMILY_2"/>
    <property type="match status" value="1"/>
</dbReference>
<protein>
    <submittedName>
        <fullName evidence="5">AraC family transcriptional regulator</fullName>
    </submittedName>
</protein>
<dbReference type="SUPFAM" id="SSF46689">
    <property type="entry name" value="Homeodomain-like"/>
    <property type="match status" value="1"/>
</dbReference>
<evidence type="ECO:0000256" key="3">
    <source>
        <dbReference type="ARBA" id="ARBA00023163"/>
    </source>
</evidence>
<evidence type="ECO:0000259" key="4">
    <source>
        <dbReference type="PROSITE" id="PS01124"/>
    </source>
</evidence>
<keyword evidence="3" id="KW-0804">Transcription</keyword>
<gene>
    <name evidence="5" type="ORF">EZE20_19300</name>
</gene>
<dbReference type="PROSITE" id="PS00041">
    <property type="entry name" value="HTH_ARAC_FAMILY_1"/>
    <property type="match status" value="1"/>
</dbReference>
<proteinExistence type="predicted"/>
<keyword evidence="2" id="KW-0238">DNA-binding</keyword>
<dbReference type="InterPro" id="IPR018062">
    <property type="entry name" value="HTH_AraC-typ_CS"/>
</dbReference>
<dbReference type="InterPro" id="IPR020449">
    <property type="entry name" value="Tscrpt_reg_AraC-type_HTH"/>
</dbReference>
<dbReference type="OrthoDB" id="1156172at2"/>
<dbReference type="Gene3D" id="1.10.10.60">
    <property type="entry name" value="Homeodomain-like"/>
    <property type="match status" value="2"/>
</dbReference>
<dbReference type="EMBL" id="SMJU01000014">
    <property type="protein sequence ID" value="TDB61353.1"/>
    <property type="molecule type" value="Genomic_DNA"/>
</dbReference>
<dbReference type="RefSeq" id="WP_132120772.1">
    <property type="nucleotide sequence ID" value="NZ_SMJU01000014.1"/>
</dbReference>
<keyword evidence="1" id="KW-0805">Transcription regulation</keyword>
<dbReference type="GO" id="GO:0003700">
    <property type="term" value="F:DNA-binding transcription factor activity"/>
    <property type="evidence" value="ECO:0007669"/>
    <property type="project" value="InterPro"/>
</dbReference>
<evidence type="ECO:0000256" key="1">
    <source>
        <dbReference type="ARBA" id="ARBA00023015"/>
    </source>
</evidence>
<dbReference type="InterPro" id="IPR009057">
    <property type="entry name" value="Homeodomain-like_sf"/>
</dbReference>
<dbReference type="InterPro" id="IPR018060">
    <property type="entry name" value="HTH_AraC"/>
</dbReference>
<evidence type="ECO:0000256" key="2">
    <source>
        <dbReference type="ARBA" id="ARBA00023125"/>
    </source>
</evidence>
<dbReference type="Pfam" id="PF12833">
    <property type="entry name" value="HTH_18"/>
    <property type="match status" value="1"/>
</dbReference>
<dbReference type="GO" id="GO:0043565">
    <property type="term" value="F:sequence-specific DNA binding"/>
    <property type="evidence" value="ECO:0007669"/>
    <property type="project" value="InterPro"/>
</dbReference>
<dbReference type="SMART" id="SM00342">
    <property type="entry name" value="HTH_ARAC"/>
    <property type="match status" value="1"/>
</dbReference>
<dbReference type="Proteomes" id="UP000295706">
    <property type="component" value="Unassembled WGS sequence"/>
</dbReference>
<dbReference type="InterPro" id="IPR053142">
    <property type="entry name" value="PchR_regulatory_protein"/>
</dbReference>
<keyword evidence="6" id="KW-1185">Reference proteome</keyword>
<name>A0A4R4K2C8_9BACT</name>
<dbReference type="AlphaFoldDB" id="A0A4R4K2C8"/>
<organism evidence="5 6">
    <name type="scientific">Arundinibacter roseus</name>
    <dbReference type="NCBI Taxonomy" id="2070510"/>
    <lineage>
        <taxon>Bacteria</taxon>
        <taxon>Pseudomonadati</taxon>
        <taxon>Bacteroidota</taxon>
        <taxon>Cytophagia</taxon>
        <taxon>Cytophagales</taxon>
        <taxon>Spirosomataceae</taxon>
        <taxon>Arundinibacter</taxon>
    </lineage>
</organism>
<evidence type="ECO:0000313" key="5">
    <source>
        <dbReference type="EMBL" id="TDB61353.1"/>
    </source>
</evidence>
<reference evidence="5 6" key="1">
    <citation type="submission" date="2019-02" db="EMBL/GenBank/DDBJ databases">
        <title>Arundinibacter roseus gen. nov., sp. nov., a new member of the family Cytophagaceae.</title>
        <authorList>
            <person name="Szuroczki S."/>
            <person name="Khayer B."/>
            <person name="Sproer C."/>
            <person name="Toumi M."/>
            <person name="Szabo A."/>
            <person name="Felfoldi T."/>
            <person name="Schumann P."/>
            <person name="Toth E."/>
        </authorList>
    </citation>
    <scope>NUCLEOTIDE SEQUENCE [LARGE SCALE GENOMIC DNA]</scope>
    <source>
        <strain evidence="5 6">DMA-k-7a</strain>
    </source>
</reference>
<dbReference type="PANTHER" id="PTHR47893:SF1">
    <property type="entry name" value="REGULATORY PROTEIN PCHR"/>
    <property type="match status" value="1"/>
</dbReference>
<evidence type="ECO:0000313" key="6">
    <source>
        <dbReference type="Proteomes" id="UP000295706"/>
    </source>
</evidence>
<dbReference type="PANTHER" id="PTHR47893">
    <property type="entry name" value="REGULATORY PROTEIN PCHR"/>
    <property type="match status" value="1"/>
</dbReference>
<accession>A0A4R4K2C8</accession>
<dbReference type="PRINTS" id="PR00032">
    <property type="entry name" value="HTHARAC"/>
</dbReference>
<feature type="domain" description="HTH araC/xylS-type" evidence="4">
    <location>
        <begin position="165"/>
        <end position="264"/>
    </location>
</feature>
<comment type="caution">
    <text evidence="5">The sequence shown here is derived from an EMBL/GenBank/DDBJ whole genome shotgun (WGS) entry which is preliminary data.</text>
</comment>
<sequence>MPQTLTPYKTTQLCIELEEDVRIYVSKNTRMMFPSLETNDMVILVETYPLTRPTLIKYQFIADVSLINNSIGTTAYTGIQIVISNRWDNYFLINHELSRGEQAERVYESHSATLAQRINEFLSCTSDYSNHKLPLFSAFYGLLAALCDETQKSKKSPLNDREKLQMIEKIMVDKFSSRPPSLESMARTVGMSVSKMKLLFKNYYGQSIYQFRQKAKLQYAADLLKTQRYTVSQVAYKVGYHSSIKFIKIFEKHLGVTPGEFKKQAINVDDNSIPE</sequence>